<dbReference type="EMBL" id="MU006219">
    <property type="protein sequence ID" value="KAF2830399.1"/>
    <property type="molecule type" value="Genomic_DNA"/>
</dbReference>
<keyword evidence="3" id="KW-1185">Reference proteome</keyword>
<proteinExistence type="predicted"/>
<dbReference type="OrthoDB" id="3780599at2759"/>
<evidence type="ECO:0000313" key="3">
    <source>
        <dbReference type="Proteomes" id="UP000799424"/>
    </source>
</evidence>
<accession>A0A6A7ACH4</accession>
<evidence type="ECO:0000256" key="1">
    <source>
        <dbReference type="SAM" id="MobiDB-lite"/>
    </source>
</evidence>
<name>A0A6A7ACH4_9PLEO</name>
<feature type="region of interest" description="Disordered" evidence="1">
    <location>
        <begin position="1"/>
        <end position="96"/>
    </location>
</feature>
<dbReference type="AlphaFoldDB" id="A0A6A7ACH4"/>
<feature type="compositionally biased region" description="Basic residues" evidence="1">
    <location>
        <begin position="1"/>
        <end position="10"/>
    </location>
</feature>
<organism evidence="2 3">
    <name type="scientific">Ophiobolus disseminans</name>
    <dbReference type="NCBI Taxonomy" id="1469910"/>
    <lineage>
        <taxon>Eukaryota</taxon>
        <taxon>Fungi</taxon>
        <taxon>Dikarya</taxon>
        <taxon>Ascomycota</taxon>
        <taxon>Pezizomycotina</taxon>
        <taxon>Dothideomycetes</taxon>
        <taxon>Pleosporomycetidae</taxon>
        <taxon>Pleosporales</taxon>
        <taxon>Pleosporineae</taxon>
        <taxon>Phaeosphaeriaceae</taxon>
        <taxon>Ophiobolus</taxon>
    </lineage>
</organism>
<dbReference type="Proteomes" id="UP000799424">
    <property type="component" value="Unassembled WGS sequence"/>
</dbReference>
<feature type="compositionally biased region" description="Polar residues" evidence="1">
    <location>
        <begin position="22"/>
        <end position="52"/>
    </location>
</feature>
<gene>
    <name evidence="2" type="ORF">CC86DRAFT_463708</name>
</gene>
<protein>
    <submittedName>
        <fullName evidence="2">Uncharacterized protein</fullName>
    </submittedName>
</protein>
<evidence type="ECO:0000313" key="2">
    <source>
        <dbReference type="EMBL" id="KAF2830399.1"/>
    </source>
</evidence>
<sequence length="350" mass="39730">MSGPGRRGRGTFHPGGGRGQAPQWQSAQTNQPNQLRLAKTSSSVSDSIQQIRVTHGFLEEPSQTKCKPLGAHMDGQDRTSQAKTTEELSSHTMDPLNPPNTLVPVFDRRLFAINLPGYHPDDLLNQIPKPIPAVNHFTVPPYRSIPPDLITAITTPPPTLTEEPDWSSLLSYFASPHANHGLTNLQDLYLWLTRVGISNAVIDNRRFLLHFYMRNTHASPNVDLRYDTYSTPEEYIPLTNEARPSAPYLVPNHHVFEFFQTPDGRRFAQWLRNNVYVPAPGQMPVQLRHRVSVLDGYLDENETAVRQVDGRALVKRTVRVLKMYWWLWGTLRVLQAWQERGWVGMEGFGA</sequence>
<reference evidence="2" key="1">
    <citation type="journal article" date="2020" name="Stud. Mycol.">
        <title>101 Dothideomycetes genomes: a test case for predicting lifestyles and emergence of pathogens.</title>
        <authorList>
            <person name="Haridas S."/>
            <person name="Albert R."/>
            <person name="Binder M."/>
            <person name="Bloem J."/>
            <person name="Labutti K."/>
            <person name="Salamov A."/>
            <person name="Andreopoulos B."/>
            <person name="Baker S."/>
            <person name="Barry K."/>
            <person name="Bills G."/>
            <person name="Bluhm B."/>
            <person name="Cannon C."/>
            <person name="Castanera R."/>
            <person name="Culley D."/>
            <person name="Daum C."/>
            <person name="Ezra D."/>
            <person name="Gonzalez J."/>
            <person name="Henrissat B."/>
            <person name="Kuo A."/>
            <person name="Liang C."/>
            <person name="Lipzen A."/>
            <person name="Lutzoni F."/>
            <person name="Magnuson J."/>
            <person name="Mondo S."/>
            <person name="Nolan M."/>
            <person name="Ohm R."/>
            <person name="Pangilinan J."/>
            <person name="Park H.-J."/>
            <person name="Ramirez L."/>
            <person name="Alfaro M."/>
            <person name="Sun H."/>
            <person name="Tritt A."/>
            <person name="Yoshinaga Y."/>
            <person name="Zwiers L.-H."/>
            <person name="Turgeon B."/>
            <person name="Goodwin S."/>
            <person name="Spatafora J."/>
            <person name="Crous P."/>
            <person name="Grigoriev I."/>
        </authorList>
    </citation>
    <scope>NUCLEOTIDE SEQUENCE</scope>
    <source>
        <strain evidence="2">CBS 113818</strain>
    </source>
</reference>